<evidence type="ECO:0000313" key="4">
    <source>
        <dbReference type="EMBL" id="MDR6527939.1"/>
    </source>
</evidence>
<sequence>MKTKFFLLLLLGFGVNMVFAQGENDNWYFGNNAALNFSSSTPVAVNNSNMKALESCGTASDASGKLLFYMNGQKIWNRQNQVMPNGTLITQQNESAQQLAIVKNPANDNQYYVFTTGENAGSSFYISYSIVDMTLGSIGANGSPLGDVLPGAKDITVLDNLGNQFDSEAVTIIPNGTDQSFWVLIPNGTKLYSYKLSNQGFANGAPIISNLNFPVTFGVYKYFSVRQSPRLNNGIYSHYICISFWSDSLNPYPSPDYYVNKVYSFNSSTGQLTNDFSLQINGLRAYVPEFNKDASVLFLGYENIHAVDLVNSTSSNVLHTEIYTETNAPLHTGMTLQRNKYGEVYVSKSFSSFLGKVINPDVYGPNMSVDFNAVHLGNGQTQYGLPQLLPMKESSEGSPCIENLVLTTEPNMSHYYEIGKKITTKDRYILGPKHDITMQSGGSINLLPGTSMEIGSRYHAFIAPCRKPEMIQRSGQAQHEPKVMFLELDKKERMEQKTNVELFPNPATDVLNIKTSAKISEAEVFDISGKKVNITLNRNTVDVRSLPSGSYMIRIKTETGVTTKQFIKK</sequence>
<reference evidence="4" key="1">
    <citation type="submission" date="2023-07" db="EMBL/GenBank/DDBJ databases">
        <title>Sorghum-associated microbial communities from plants grown in Nebraska, USA.</title>
        <authorList>
            <person name="Schachtman D."/>
        </authorList>
    </citation>
    <scope>NUCLEOTIDE SEQUENCE</scope>
    <source>
        <strain evidence="4">DS2360</strain>
    </source>
</reference>
<proteinExistence type="predicted"/>
<accession>A0AAE3YCQ7</accession>
<feature type="domain" description="Secretion system C-terminal sorting" evidence="3">
    <location>
        <begin position="502"/>
        <end position="567"/>
    </location>
</feature>
<dbReference type="Proteomes" id="UP001184861">
    <property type="component" value="Unassembled WGS sequence"/>
</dbReference>
<evidence type="ECO:0000256" key="2">
    <source>
        <dbReference type="SAM" id="SignalP"/>
    </source>
</evidence>
<name>A0AAE3YCQ7_9FLAO</name>
<evidence type="ECO:0000256" key="1">
    <source>
        <dbReference type="ARBA" id="ARBA00022729"/>
    </source>
</evidence>
<dbReference type="InterPro" id="IPR026444">
    <property type="entry name" value="Secre_tail"/>
</dbReference>
<dbReference type="NCBIfam" id="TIGR04183">
    <property type="entry name" value="Por_Secre_tail"/>
    <property type="match status" value="1"/>
</dbReference>
<keyword evidence="1 2" id="KW-0732">Signal</keyword>
<gene>
    <name evidence="4" type="ORF">J2787_003331</name>
</gene>
<evidence type="ECO:0000313" key="5">
    <source>
        <dbReference type="Proteomes" id="UP001184861"/>
    </source>
</evidence>
<protein>
    <recommendedName>
        <fullName evidence="3">Secretion system C-terminal sorting domain-containing protein</fullName>
    </recommendedName>
</protein>
<dbReference type="EMBL" id="JAVDQY010000003">
    <property type="protein sequence ID" value="MDR6527939.1"/>
    <property type="molecule type" value="Genomic_DNA"/>
</dbReference>
<dbReference type="RefSeq" id="WP_309947257.1">
    <property type="nucleotide sequence ID" value="NZ_JAVDQY010000003.1"/>
</dbReference>
<evidence type="ECO:0000259" key="3">
    <source>
        <dbReference type="Pfam" id="PF18962"/>
    </source>
</evidence>
<organism evidence="4 5">
    <name type="scientific">Chryseobacterium rhizosphaerae</name>
    <dbReference type="NCBI Taxonomy" id="395937"/>
    <lineage>
        <taxon>Bacteria</taxon>
        <taxon>Pseudomonadati</taxon>
        <taxon>Bacteroidota</taxon>
        <taxon>Flavobacteriia</taxon>
        <taxon>Flavobacteriales</taxon>
        <taxon>Weeksellaceae</taxon>
        <taxon>Chryseobacterium group</taxon>
        <taxon>Chryseobacterium</taxon>
    </lineage>
</organism>
<dbReference type="Pfam" id="PF18962">
    <property type="entry name" value="Por_Secre_tail"/>
    <property type="match status" value="1"/>
</dbReference>
<feature type="signal peptide" evidence="2">
    <location>
        <begin position="1"/>
        <end position="20"/>
    </location>
</feature>
<comment type="caution">
    <text evidence="4">The sequence shown here is derived from an EMBL/GenBank/DDBJ whole genome shotgun (WGS) entry which is preliminary data.</text>
</comment>
<dbReference type="AlphaFoldDB" id="A0AAE3YCQ7"/>
<feature type="chain" id="PRO_5042269849" description="Secretion system C-terminal sorting domain-containing protein" evidence="2">
    <location>
        <begin position="21"/>
        <end position="569"/>
    </location>
</feature>